<gene>
    <name evidence="7" type="ORF">F8388_000400</name>
</gene>
<dbReference type="InterPro" id="IPR029044">
    <property type="entry name" value="Nucleotide-diphossugar_trans"/>
</dbReference>
<evidence type="ECO:0000256" key="3">
    <source>
        <dbReference type="ARBA" id="ARBA00022737"/>
    </source>
</evidence>
<evidence type="ECO:0000259" key="6">
    <source>
        <dbReference type="Pfam" id="PF09258"/>
    </source>
</evidence>
<dbReference type="PROSITE" id="PS51375">
    <property type="entry name" value="PPR"/>
    <property type="match status" value="6"/>
</dbReference>
<dbReference type="Pfam" id="PF01535">
    <property type="entry name" value="PPR"/>
    <property type="match status" value="3"/>
</dbReference>
<keyword evidence="2" id="KW-0808">Transferase</keyword>
<dbReference type="Pfam" id="PF09258">
    <property type="entry name" value="Glyco_transf_64"/>
    <property type="match status" value="1"/>
</dbReference>
<accession>A0A7J6DYN8</accession>
<evidence type="ECO:0000256" key="1">
    <source>
        <dbReference type="ARBA" id="ARBA00008700"/>
    </source>
</evidence>
<protein>
    <recommendedName>
        <fullName evidence="6">Glycosyl transferase 64 domain-containing protein</fullName>
    </recommendedName>
</protein>
<feature type="repeat" description="PPR" evidence="5">
    <location>
        <begin position="538"/>
        <end position="572"/>
    </location>
</feature>
<dbReference type="EMBL" id="JAATIP010000343">
    <property type="protein sequence ID" value="KAF4351224.1"/>
    <property type="molecule type" value="Genomic_DNA"/>
</dbReference>
<dbReference type="SUPFAM" id="SSF53448">
    <property type="entry name" value="Nucleotide-diphospho-sugar transferases"/>
    <property type="match status" value="1"/>
</dbReference>
<keyword evidence="4" id="KW-1015">Disulfide bond</keyword>
<evidence type="ECO:0000256" key="2">
    <source>
        <dbReference type="ARBA" id="ARBA00022679"/>
    </source>
</evidence>
<dbReference type="GO" id="GO:0016757">
    <property type="term" value="F:glycosyltransferase activity"/>
    <property type="evidence" value="ECO:0007669"/>
    <property type="project" value="InterPro"/>
</dbReference>
<dbReference type="InterPro" id="IPR002885">
    <property type="entry name" value="PPR_rpt"/>
</dbReference>
<dbReference type="Gene3D" id="1.25.40.10">
    <property type="entry name" value="Tetratricopeptide repeat domain"/>
    <property type="match status" value="4"/>
</dbReference>
<feature type="repeat" description="PPR" evidence="5">
    <location>
        <begin position="468"/>
        <end position="502"/>
    </location>
</feature>
<evidence type="ECO:0000256" key="5">
    <source>
        <dbReference type="PROSITE-ProRule" id="PRU00708"/>
    </source>
</evidence>
<dbReference type="NCBIfam" id="TIGR00756">
    <property type="entry name" value="PPR"/>
    <property type="match status" value="4"/>
</dbReference>
<dbReference type="GO" id="GO:0016020">
    <property type="term" value="C:membrane"/>
    <property type="evidence" value="ECO:0007669"/>
    <property type="project" value="InterPro"/>
</dbReference>
<feature type="repeat" description="PPR" evidence="5">
    <location>
        <begin position="503"/>
        <end position="537"/>
    </location>
</feature>
<feature type="domain" description="Glycosyl transferase 64" evidence="6">
    <location>
        <begin position="31"/>
        <end position="297"/>
    </location>
</feature>
<sequence>MLLFFSNSSLSVDPCDPMVQKGPRTLRSDKITVLINGYSESRIPLLQSIATKYSSTPFVSAVLVLWGNPSTPTQTLAQFSQNLTHSSSFGSATISLIRQKSSSLNNRFLPRTAIQTVAVLICDDDVEIDENSFSFAFRVWESNPSRLIGFFARSHSLDLSRKAWIYTVHPDRYSIVLTKFMIMRKDYLFSYSCGGGPLMDQLRSVVDRAQNCEDILMNFVVADESRAGPILVGAKWARDWGDKRNEVDEGGDRQRRLKGVVAEVGLSSRRREHRKRRGECINEFHRVLGRMPLRYSYALDLHIVYQLMVLFSISRSLSSSVRLQNPKFSIVQFSVASGDILNHLQENSGNVEKTLSTFKGPLDSKFVSGVLHRCYPSQSHTGLRFFIWAGLQSDYRHTPYMYNKACKLFSISQNPKLLFEVIEAYRAERCSVTVKTFKVVLNLYKQAKLADEALLVLRKMPEFGLRADTTMYNLVIRLFCVKGDMNTAETLMKEMGLIDLYPDMITYVEMAKGFCSVGRLDDAFRLFEVMKEHGCLPDKVLYSVLLHGICKFGNMEKALELLYEMEKEGGSCSPNVVTYTSIIQRFCEKGQTLEALEVLNRMEARNCSPNRVTASCLIERFCLEGRLNEAYKLIDKVVKGGGVSYEECYSSLVVSLKRNKRTEEAEKLFRKMLDGGLKPDGLACSIMIKELASGGRVVDGYELCDEIEKMGYLTSIDSDLYSLLLVGLCERNHSVEAVKLVKLMLMKRIKLKSPYIDSIVEILKKSRDEELVNHLTENLKSCIPKVIIDSSN</sequence>
<dbReference type="Pfam" id="PF13041">
    <property type="entry name" value="PPR_2"/>
    <property type="match status" value="2"/>
</dbReference>
<dbReference type="PANTHER" id="PTHR48409">
    <property type="entry name" value="GLYCOSYLTRANSFERASE FAMILY PROTEIN 64 C3"/>
    <property type="match status" value="1"/>
</dbReference>
<feature type="repeat" description="PPR" evidence="5">
    <location>
        <begin position="433"/>
        <end position="467"/>
    </location>
</feature>
<keyword evidence="3" id="KW-0677">Repeat</keyword>
<organism evidence="7 8">
    <name type="scientific">Cannabis sativa</name>
    <name type="common">Hemp</name>
    <name type="synonym">Marijuana</name>
    <dbReference type="NCBI Taxonomy" id="3483"/>
    <lineage>
        <taxon>Eukaryota</taxon>
        <taxon>Viridiplantae</taxon>
        <taxon>Streptophyta</taxon>
        <taxon>Embryophyta</taxon>
        <taxon>Tracheophyta</taxon>
        <taxon>Spermatophyta</taxon>
        <taxon>Magnoliopsida</taxon>
        <taxon>eudicotyledons</taxon>
        <taxon>Gunneridae</taxon>
        <taxon>Pentapetalae</taxon>
        <taxon>rosids</taxon>
        <taxon>fabids</taxon>
        <taxon>Rosales</taxon>
        <taxon>Cannabaceae</taxon>
        <taxon>Cannabis</taxon>
    </lineage>
</organism>
<comment type="similarity">
    <text evidence="1">Belongs to the glycosyltransferase 64 family.</text>
</comment>
<dbReference type="Proteomes" id="UP000525078">
    <property type="component" value="Unassembled WGS sequence"/>
</dbReference>
<feature type="repeat" description="PPR" evidence="5">
    <location>
        <begin position="575"/>
        <end position="609"/>
    </location>
</feature>
<evidence type="ECO:0000313" key="7">
    <source>
        <dbReference type="EMBL" id="KAF4351224.1"/>
    </source>
</evidence>
<dbReference type="InterPro" id="IPR053318">
    <property type="entry name" value="GT64"/>
</dbReference>
<dbReference type="PANTHER" id="PTHR48409:SF1">
    <property type="entry name" value="GLYCOSYLTRANSFERASE FAMILY PROTEIN 64 C3"/>
    <property type="match status" value="1"/>
</dbReference>
<comment type="caution">
    <text evidence="7">The sequence shown here is derived from an EMBL/GenBank/DDBJ whole genome shotgun (WGS) entry which is preliminary data.</text>
</comment>
<proteinExistence type="inferred from homology"/>
<reference evidence="7 8" key="1">
    <citation type="journal article" date="2020" name="bioRxiv">
        <title>Sequence and annotation of 42 cannabis genomes reveals extensive copy number variation in cannabinoid synthesis and pathogen resistance genes.</title>
        <authorList>
            <person name="Mckernan K.J."/>
            <person name="Helbert Y."/>
            <person name="Kane L.T."/>
            <person name="Ebling H."/>
            <person name="Zhang L."/>
            <person name="Liu B."/>
            <person name="Eaton Z."/>
            <person name="Mclaughlin S."/>
            <person name="Kingan S."/>
            <person name="Baybayan P."/>
            <person name="Concepcion G."/>
            <person name="Jordan M."/>
            <person name="Riva A."/>
            <person name="Barbazuk W."/>
            <person name="Harkins T."/>
        </authorList>
    </citation>
    <scope>NUCLEOTIDE SEQUENCE [LARGE SCALE GENOMIC DNA]</scope>
    <source>
        <strain evidence="8">cv. Jamaican Lion 4</strain>
        <tissue evidence="7">Leaf</tissue>
    </source>
</reference>
<evidence type="ECO:0000256" key="4">
    <source>
        <dbReference type="ARBA" id="ARBA00023157"/>
    </source>
</evidence>
<dbReference type="InterPro" id="IPR015338">
    <property type="entry name" value="GT64_dom"/>
</dbReference>
<dbReference type="InterPro" id="IPR011990">
    <property type="entry name" value="TPR-like_helical_dom_sf"/>
</dbReference>
<dbReference type="Gene3D" id="3.90.550.10">
    <property type="entry name" value="Spore Coat Polysaccharide Biosynthesis Protein SpsA, Chain A"/>
    <property type="match status" value="1"/>
</dbReference>
<dbReference type="AlphaFoldDB" id="A0A7J6DYN8"/>
<name>A0A7J6DYN8_CANSA</name>
<feature type="repeat" description="PPR" evidence="5">
    <location>
        <begin position="645"/>
        <end position="679"/>
    </location>
</feature>
<evidence type="ECO:0000313" key="8">
    <source>
        <dbReference type="Proteomes" id="UP000525078"/>
    </source>
</evidence>
<dbReference type="FunFam" id="3.90.550.10:FF:000221">
    <property type="entry name" value="Glycosyltransferase family protein 47"/>
    <property type="match status" value="1"/>
</dbReference>